<dbReference type="InterPro" id="IPR006286">
    <property type="entry name" value="C56_PfpI-like"/>
</dbReference>
<evidence type="ECO:0000256" key="1">
    <source>
        <dbReference type="ARBA" id="ARBA00008542"/>
    </source>
</evidence>
<dbReference type="InterPro" id="IPR029062">
    <property type="entry name" value="Class_I_gatase-like"/>
</dbReference>
<keyword evidence="3" id="KW-0378">Hydrolase</keyword>
<comment type="similarity">
    <text evidence="1">Belongs to the peptidase C56 family.</text>
</comment>
<proteinExistence type="inferred from homology"/>
<accession>A0A7W9NF20</accession>
<dbReference type="EC" id="3.2.-.-" evidence="3"/>
<dbReference type="PANTHER" id="PTHR42733">
    <property type="entry name" value="DJ-1 PROTEIN"/>
    <property type="match status" value="1"/>
</dbReference>
<keyword evidence="3" id="KW-0645">Protease</keyword>
<dbReference type="Proteomes" id="UP000585638">
    <property type="component" value="Unassembled WGS sequence"/>
</dbReference>
<gene>
    <name evidence="3" type="ORF">BJ998_002143</name>
</gene>
<dbReference type="InterPro" id="IPR002818">
    <property type="entry name" value="DJ-1/PfpI"/>
</dbReference>
<sequence length="221" mass="24981">MTISVPVADTGRLVGRNIAILMESDYVEPEIAYYERRFAEEGARVDLLTRLWGQEAITFYGHEYQAPMSVSGDLEAVDDERLSSYDALIVPGGMVSDRLRYSEDVHELAPAVRLLRRAFAVPSIMKGIICHGMWLASPIPEVVRDRRVTCHNNLVGDVRNMGARYTDQDVVVDDDLITGRTAGHCHLFARTLIDLVVARTDHRRTWERTPRPALQGVRHVR</sequence>
<dbReference type="AlphaFoldDB" id="A0A7W9NF20"/>
<name>A0A7W9NF20_9PSEU</name>
<dbReference type="RefSeq" id="WP_312890035.1">
    <property type="nucleotide sequence ID" value="NZ_BAAAWY010000038.1"/>
</dbReference>
<evidence type="ECO:0000313" key="4">
    <source>
        <dbReference type="Proteomes" id="UP000585638"/>
    </source>
</evidence>
<feature type="domain" description="DJ-1/PfpI" evidence="2">
    <location>
        <begin position="17"/>
        <end position="194"/>
    </location>
</feature>
<comment type="caution">
    <text evidence="3">The sequence shown here is derived from an EMBL/GenBank/DDBJ whole genome shotgun (WGS) entry which is preliminary data.</text>
</comment>
<evidence type="ECO:0000313" key="3">
    <source>
        <dbReference type="EMBL" id="MBB5890947.1"/>
    </source>
</evidence>
<reference evidence="3 4" key="1">
    <citation type="submission" date="2020-08" db="EMBL/GenBank/DDBJ databases">
        <title>Sequencing the genomes of 1000 actinobacteria strains.</title>
        <authorList>
            <person name="Klenk H.-P."/>
        </authorList>
    </citation>
    <scope>NUCLEOTIDE SEQUENCE [LARGE SCALE GENOMIC DNA]</scope>
    <source>
        <strain evidence="3 4">DSM 43851</strain>
    </source>
</reference>
<dbReference type="GO" id="GO:0006508">
    <property type="term" value="P:proteolysis"/>
    <property type="evidence" value="ECO:0007669"/>
    <property type="project" value="UniProtKB-KW"/>
</dbReference>
<dbReference type="GO" id="GO:0008233">
    <property type="term" value="F:peptidase activity"/>
    <property type="evidence" value="ECO:0007669"/>
    <property type="project" value="UniProtKB-KW"/>
</dbReference>
<dbReference type="EMBL" id="JACHIR010000001">
    <property type="protein sequence ID" value="MBB5890947.1"/>
    <property type="molecule type" value="Genomic_DNA"/>
</dbReference>
<keyword evidence="3" id="KW-0326">Glycosidase</keyword>
<dbReference type="Pfam" id="PF01965">
    <property type="entry name" value="DJ-1_PfpI"/>
    <property type="match status" value="1"/>
</dbReference>
<dbReference type="SUPFAM" id="SSF52317">
    <property type="entry name" value="Class I glutamine amidotransferase-like"/>
    <property type="match status" value="1"/>
</dbReference>
<evidence type="ECO:0000259" key="2">
    <source>
        <dbReference type="Pfam" id="PF01965"/>
    </source>
</evidence>
<organism evidence="3 4">
    <name type="scientific">Kutzneria kofuensis</name>
    <dbReference type="NCBI Taxonomy" id="103725"/>
    <lineage>
        <taxon>Bacteria</taxon>
        <taxon>Bacillati</taxon>
        <taxon>Actinomycetota</taxon>
        <taxon>Actinomycetes</taxon>
        <taxon>Pseudonocardiales</taxon>
        <taxon>Pseudonocardiaceae</taxon>
        <taxon>Kutzneria</taxon>
    </lineage>
</organism>
<dbReference type="Gene3D" id="3.40.50.880">
    <property type="match status" value="1"/>
</dbReference>
<protein>
    <submittedName>
        <fullName evidence="3">Protease I</fullName>
        <ecNumber evidence="3">3.2.-.-</ecNumber>
    </submittedName>
</protein>
<dbReference type="GO" id="GO:0016798">
    <property type="term" value="F:hydrolase activity, acting on glycosyl bonds"/>
    <property type="evidence" value="ECO:0007669"/>
    <property type="project" value="UniProtKB-KW"/>
</dbReference>
<keyword evidence="4" id="KW-1185">Reference proteome</keyword>